<dbReference type="Proteomes" id="UP000132784">
    <property type="component" value="Segment"/>
</dbReference>
<evidence type="ECO:0000313" key="6">
    <source>
        <dbReference type="EMBL" id="BAJ78534.1"/>
    </source>
</evidence>
<dbReference type="InterPro" id="IPR002580">
    <property type="entry name" value="Herpes_UL24"/>
</dbReference>
<sequence length="279" mass="31508">MDVLRMLPPSRKRIGNYYHRRIYRVMQSTFHDYAAFNAFVGNVLPASWAGKNRRLYFEVNLGCRIPDAIVTLETSASEASSSAVHVRCYIFEFKTTCAWSSRPREAVLSNKVHRSQYVQGLKQLVDSVTLFRDLSTGVGRVWEIVPVIVFFRQRPLAAVARRVFRGRRYVLSDVAVADYLASHQDESTQAFLSKSGLRTARPKHAAMSRRVPPPAARRIGHPAAPVPRRSAARPNTAIPHGRRRERTRVSIDGPLHRAKGQGGSGKRNAVGTRVRRRVR</sequence>
<accession>B7TPY2</accession>
<proteinExistence type="predicted"/>
<dbReference type="GO" id="GO:0044196">
    <property type="term" value="C:host cell nucleolus"/>
    <property type="evidence" value="ECO:0007669"/>
    <property type="project" value="UniProtKB-SubCell"/>
</dbReference>
<gene>
    <name evidence="6" type="primary">GP76</name>
</gene>
<reference evidence="6 7" key="1">
    <citation type="journal article" date="2011" name="J. Gen. Virol.">
        <title>Re-evaluation of the genome sequence of guinea pig cytomegalovirus.</title>
        <authorList>
            <person name="Kanai K."/>
            <person name="Yamada S."/>
            <person name="Yamamoto Y."/>
            <person name="Fukui Y."/>
            <person name="Kurane I."/>
            <person name="Inoue N."/>
        </authorList>
    </citation>
    <scope>NUCLEOTIDE SEQUENCE [LARGE SCALE GENOMIC DNA]</scope>
    <source>
        <strain evidence="6">22122</strain>
    </source>
</reference>
<dbReference type="GeneID" id="14536669"/>
<keyword evidence="8" id="KW-1185">Reference proteome</keyword>
<organismHost>
    <name type="scientific">Cavia porcellus</name>
    <name type="common">Guinea pig</name>
    <dbReference type="NCBI Taxonomy" id="10141"/>
</organismHost>
<name>B7TPY2_GPCMV</name>
<dbReference type="KEGG" id="vg:14536669"/>
<feature type="compositionally biased region" description="Low complexity" evidence="4">
    <location>
        <begin position="222"/>
        <end position="234"/>
    </location>
</feature>
<feature type="region of interest" description="Disordered" evidence="4">
    <location>
        <begin position="196"/>
        <end position="279"/>
    </location>
</feature>
<dbReference type="EMBL" id="KC503762">
    <property type="protein sequence ID" value="AGE11546.1"/>
    <property type="molecule type" value="Genomic_DNA"/>
</dbReference>
<evidence type="ECO:0000313" key="7">
    <source>
        <dbReference type="Proteomes" id="UP000102041"/>
    </source>
</evidence>
<dbReference type="RefSeq" id="YP_007417842.1">
    <property type="nucleotide sequence ID" value="NC_020231.1"/>
</dbReference>
<reference evidence="5 8" key="2">
    <citation type="journal article" date="2013" name="Genome Announc.">
        <title>Complete genome sequence of pathogenic Guinea pig cytomegalovirus from salivary gland homogenates of infected animals.</title>
        <authorList>
            <person name="Yang D."/>
            <person name="Tamburro K."/>
            <person name="Dittmer D."/>
            <person name="Cui X."/>
            <person name="McVoy M.A."/>
            <person name="Hernandez-Alvarado N."/>
            <person name="Schleiss M.R."/>
        </authorList>
    </citation>
    <scope>NUCLEOTIDE SEQUENCE [LARGE SCALE GENOMIC DNA]</scope>
    <source>
        <strain evidence="5">21222</strain>
    </source>
</reference>
<dbReference type="Pfam" id="PF01646">
    <property type="entry name" value="Herpes_UL24"/>
    <property type="match status" value="1"/>
</dbReference>
<dbReference type="OrthoDB" id="20832at10239"/>
<comment type="subcellular location">
    <subcellularLocation>
        <location evidence="1">Host nucleus</location>
        <location evidence="1">Host nucleolus</location>
    </subcellularLocation>
    <subcellularLocation>
        <location evidence="2">Virion</location>
    </subcellularLocation>
</comment>
<organism evidence="6 7">
    <name type="scientific">Guinea pig cytomegalovirus (strain 22122)</name>
    <name type="common">GPCMV</name>
    <dbReference type="NCBI Taxonomy" id="103920"/>
    <lineage>
        <taxon>Viruses</taxon>
        <taxon>Duplodnaviria</taxon>
        <taxon>Heunggongvirae</taxon>
        <taxon>Peploviricota</taxon>
        <taxon>Herviviricetes</taxon>
        <taxon>Herpesvirales</taxon>
        <taxon>Orthoherpesviridae</taxon>
        <taxon>Betaherpesvirinae</taxon>
        <taxon>Quwivirus</taxon>
        <taxon>Quwivirus caviidbeta2</taxon>
    </lineage>
</organism>
<keyword evidence="3" id="KW-0426">Late protein</keyword>
<evidence type="ECO:0000256" key="4">
    <source>
        <dbReference type="SAM" id="MobiDB-lite"/>
    </source>
</evidence>
<evidence type="ECO:0000313" key="5">
    <source>
        <dbReference type="EMBL" id="AGE11546.1"/>
    </source>
</evidence>
<dbReference type="EMBL" id="AB592928">
    <property type="protein sequence ID" value="BAJ78534.1"/>
    <property type="molecule type" value="Genomic_DNA"/>
</dbReference>
<evidence type="ECO:0000256" key="1">
    <source>
        <dbReference type="ARBA" id="ARBA00004307"/>
    </source>
</evidence>
<evidence type="ECO:0000256" key="2">
    <source>
        <dbReference type="ARBA" id="ARBA00004328"/>
    </source>
</evidence>
<dbReference type="Proteomes" id="UP000102041">
    <property type="component" value="Segment"/>
</dbReference>
<protein>
    <submittedName>
        <fullName evidence="5 6">GP76</fullName>
    </submittedName>
</protein>
<evidence type="ECO:0000313" key="8">
    <source>
        <dbReference type="Proteomes" id="UP000132784"/>
    </source>
</evidence>
<evidence type="ECO:0000256" key="3">
    <source>
        <dbReference type="ARBA" id="ARBA00022921"/>
    </source>
</evidence>